<dbReference type="Proteomes" id="UP000268093">
    <property type="component" value="Unassembled WGS sequence"/>
</dbReference>
<dbReference type="EMBL" id="RBNI01003310">
    <property type="protein sequence ID" value="RUP48473.1"/>
    <property type="molecule type" value="Genomic_DNA"/>
</dbReference>
<gene>
    <name evidence="1" type="ORF">BC936DRAFT_144513</name>
</gene>
<evidence type="ECO:0000313" key="2">
    <source>
        <dbReference type="Proteomes" id="UP000268093"/>
    </source>
</evidence>
<protein>
    <submittedName>
        <fullName evidence="1">Uncharacterized protein</fullName>
    </submittedName>
</protein>
<reference evidence="1 2" key="1">
    <citation type="journal article" date="2018" name="New Phytol.">
        <title>Phylogenomics of Endogonaceae and evolution of mycorrhizas within Mucoromycota.</title>
        <authorList>
            <person name="Chang Y."/>
            <person name="Desiro A."/>
            <person name="Na H."/>
            <person name="Sandor L."/>
            <person name="Lipzen A."/>
            <person name="Clum A."/>
            <person name="Barry K."/>
            <person name="Grigoriev I.V."/>
            <person name="Martin F.M."/>
            <person name="Stajich J.E."/>
            <person name="Smith M.E."/>
            <person name="Bonito G."/>
            <person name="Spatafora J.W."/>
        </authorList>
    </citation>
    <scope>NUCLEOTIDE SEQUENCE [LARGE SCALE GENOMIC DNA]</scope>
    <source>
        <strain evidence="1 2">GMNB39</strain>
    </source>
</reference>
<name>A0A433DCB1_9FUNG</name>
<evidence type="ECO:0000313" key="1">
    <source>
        <dbReference type="EMBL" id="RUP48473.1"/>
    </source>
</evidence>
<organism evidence="1 2">
    <name type="scientific">Jimgerdemannia flammicorona</name>
    <dbReference type="NCBI Taxonomy" id="994334"/>
    <lineage>
        <taxon>Eukaryota</taxon>
        <taxon>Fungi</taxon>
        <taxon>Fungi incertae sedis</taxon>
        <taxon>Mucoromycota</taxon>
        <taxon>Mucoromycotina</taxon>
        <taxon>Endogonomycetes</taxon>
        <taxon>Endogonales</taxon>
        <taxon>Endogonaceae</taxon>
        <taxon>Jimgerdemannia</taxon>
    </lineage>
</organism>
<dbReference type="AlphaFoldDB" id="A0A433DCB1"/>
<accession>A0A433DCB1</accession>
<comment type="caution">
    <text evidence="1">The sequence shown here is derived from an EMBL/GenBank/DDBJ whole genome shotgun (WGS) entry which is preliminary data.</text>
</comment>
<proteinExistence type="predicted"/>
<sequence length="92" mass="10328">MEINMTESKVTESKVTEVKVTATKTEAKVATTKTEAKEEMNYFVRFGGLRDDERRGAVRIQNLEVPCAAEVHQRSCIKINCMPRGLLARLIG</sequence>
<keyword evidence="2" id="KW-1185">Reference proteome</keyword>